<dbReference type="Proteomes" id="UP000051952">
    <property type="component" value="Unassembled WGS sequence"/>
</dbReference>
<evidence type="ECO:0000313" key="3">
    <source>
        <dbReference type="EMBL" id="CUE73035.1"/>
    </source>
</evidence>
<dbReference type="VEuPathDB" id="TriTrypDB:BSAL_54755"/>
<sequence length="897" mass="99595">MSLPRSASNSRSSDVFYYQNNNNVSGAAATLGSPLVGTTNSSSSMPVPPRSRPTGSYQDPSQASASAGSNNGVIMSSPDRQAIQRASSPQGTLVGTTTTTTNSASKYLRGSGTSSEPLVINIDAPIHTPTRSAYTTSVPTTALGSITSTSGGGGGGGSSQARIVARHTATAPGATAVYSTTTTNNVPIVVAPTTTPSRGASSSLGASYTSYTARGGGGGEELPPSFGSPSSPLARANQEVDILRKMLSERESELSIRGEQFRSEQREWAEVLRLNQDELMLSRRTVESLTTELHQSQVREQHTVAQMDTVQQRYEQLQKRSEDREAEVARFHDLSRKRTDELQRLEELCAARAKELSIVTIGRTRGEKRAATLQTELEECQQQLAKLRDASNTKIATLTNHVERLQSELKEANGKHENVLSSSNDAIRQLTTELDRLSQELIEEHRIRVMAEDDRDELRLEREEERTILAQCDTTMTALDDENKSLQESNDALRHNSDRLGGAVQEQTGKLELQLEQIAHLKDINVSLKGELQRVEEARDVLESKLSDVTTRFDAVCDELDGTTAELQQRQKLHTDSMADLQLAYVTLKRQSEEESASLKAQVRTLEQQLQDAAHQLQNTKLEAERRLVQTVSEREVELLRDAAAKRQDLMNALTKEFDSDPRLVRFADMQRQHAELLVTVEDYHKFVSAMRIATARDEQAARDTLEKLAEDFFALFRAASHTIPQQFDKLLQQRNVAEEHLESKLHVVSSALETSTSELATARNELELFRSTPNMDFLVSSRVDVIKSIAEMIVRGRLTRRRLRSLFALASWKLLLKEQLVPDDFGQLLCDIVDDFQWMYDKHRDLATGNFTTSERQQWGIQTNIPGSDDAVSSPLPTIAFPPRSSSMPQQQLNDY</sequence>
<organism evidence="3 4">
    <name type="scientific">Bodo saltans</name>
    <name type="common">Flagellated protozoan</name>
    <dbReference type="NCBI Taxonomy" id="75058"/>
    <lineage>
        <taxon>Eukaryota</taxon>
        <taxon>Discoba</taxon>
        <taxon>Euglenozoa</taxon>
        <taxon>Kinetoplastea</taxon>
        <taxon>Metakinetoplastina</taxon>
        <taxon>Eubodonida</taxon>
        <taxon>Bodonidae</taxon>
        <taxon>Bodo</taxon>
    </lineage>
</organism>
<feature type="compositionally biased region" description="Polar residues" evidence="2">
    <location>
        <begin position="84"/>
        <end position="95"/>
    </location>
</feature>
<feature type="coiled-coil region" evidence="1">
    <location>
        <begin position="589"/>
        <end position="634"/>
    </location>
</feature>
<feature type="coiled-coil region" evidence="1">
    <location>
        <begin position="363"/>
        <end position="447"/>
    </location>
</feature>
<evidence type="ECO:0000256" key="2">
    <source>
        <dbReference type="SAM" id="MobiDB-lite"/>
    </source>
</evidence>
<feature type="region of interest" description="Disordered" evidence="2">
    <location>
        <begin position="27"/>
        <end position="116"/>
    </location>
</feature>
<gene>
    <name evidence="3" type="ORF">BSAL_54755</name>
</gene>
<dbReference type="AlphaFoldDB" id="A0A0S4IM77"/>
<name>A0A0S4IM77_BODSA</name>
<dbReference type="EMBL" id="CYKH01000142">
    <property type="protein sequence ID" value="CUE73035.1"/>
    <property type="molecule type" value="Genomic_DNA"/>
</dbReference>
<evidence type="ECO:0000313" key="4">
    <source>
        <dbReference type="Proteomes" id="UP000051952"/>
    </source>
</evidence>
<feature type="compositionally biased region" description="Polar residues" evidence="2">
    <location>
        <begin position="885"/>
        <end position="897"/>
    </location>
</feature>
<keyword evidence="1" id="KW-0175">Coiled coil</keyword>
<feature type="compositionally biased region" description="Low complexity" evidence="2">
    <location>
        <begin position="63"/>
        <end position="72"/>
    </location>
</feature>
<keyword evidence="4" id="KW-1185">Reference proteome</keyword>
<feature type="compositionally biased region" description="Low complexity" evidence="2">
    <location>
        <begin position="221"/>
        <end position="233"/>
    </location>
</feature>
<evidence type="ECO:0000256" key="1">
    <source>
        <dbReference type="SAM" id="Coils"/>
    </source>
</evidence>
<protein>
    <submittedName>
        <fullName evidence="3">Kinesin, putative</fullName>
    </submittedName>
</protein>
<feature type="region of interest" description="Disordered" evidence="2">
    <location>
        <begin position="863"/>
        <end position="897"/>
    </location>
</feature>
<dbReference type="OMA" id="KLEHEVW"/>
<proteinExistence type="predicted"/>
<reference evidence="4" key="1">
    <citation type="submission" date="2015-09" db="EMBL/GenBank/DDBJ databases">
        <authorList>
            <consortium name="Pathogen Informatics"/>
        </authorList>
    </citation>
    <scope>NUCLEOTIDE SEQUENCE [LARGE SCALE GENOMIC DNA]</scope>
    <source>
        <strain evidence="4">Lake Konstanz</strain>
    </source>
</reference>
<feature type="region of interest" description="Disordered" evidence="2">
    <location>
        <begin position="214"/>
        <end position="233"/>
    </location>
</feature>
<feature type="coiled-coil region" evidence="1">
    <location>
        <begin position="476"/>
        <end position="552"/>
    </location>
</feature>
<accession>A0A0S4IM77</accession>